<protein>
    <submittedName>
        <fullName evidence="1">Uncharacterized protein</fullName>
    </submittedName>
</protein>
<name>A0A0G9KC94_9BACT</name>
<dbReference type="EMBL" id="JAIQ01000051">
    <property type="protein sequence ID" value="KLE01848.1"/>
    <property type="molecule type" value="Genomic_DNA"/>
</dbReference>
<proteinExistence type="predicted"/>
<dbReference type="AlphaFoldDB" id="A0A0G9KC94"/>
<evidence type="ECO:0000313" key="2">
    <source>
        <dbReference type="Proteomes" id="UP000035514"/>
    </source>
</evidence>
<dbReference type="Proteomes" id="UP000035514">
    <property type="component" value="Unassembled WGS sequence"/>
</dbReference>
<gene>
    <name evidence="1" type="ORF">AA20_02170</name>
</gene>
<accession>A0A0G9KC94</accession>
<dbReference type="RefSeq" id="WP_046996213.1">
    <property type="nucleotide sequence ID" value="NZ_JAIQ01000051.1"/>
</dbReference>
<sequence length="146" mass="17309">MEKIINENKIGNVKIFKDDFKNVDAFESYKNMFNSHINREGTADEYVSFNTINLSNMKDYNKTKSSQIKKVYKISQYNSQGGHCCDFGLFTDKGKAIKVMLKEVNKLYPGFKKKHWYDNNSEVWHYDEKDFFIRIDSIKLNVFEEL</sequence>
<organism evidence="1 2">
    <name type="scientific">Aliarcobacter butzleri L348</name>
    <dbReference type="NCBI Taxonomy" id="1447256"/>
    <lineage>
        <taxon>Bacteria</taxon>
        <taxon>Pseudomonadati</taxon>
        <taxon>Campylobacterota</taxon>
        <taxon>Epsilonproteobacteria</taxon>
        <taxon>Campylobacterales</taxon>
        <taxon>Arcobacteraceae</taxon>
        <taxon>Aliarcobacter</taxon>
    </lineage>
</organism>
<reference evidence="1 2" key="1">
    <citation type="submission" date="2014-01" db="EMBL/GenBank/DDBJ databases">
        <title>Development of a Comparative Genomic Fingerprinting Assay for High Resolution Genotyping of Arcobacter butzleri.</title>
        <authorList>
            <person name="Webb A.L."/>
            <person name="Inglis G.D."/>
            <person name="Kruczkiewicz P."/>
            <person name="Selinger L.B."/>
            <person name="Taboada E.N."/>
        </authorList>
    </citation>
    <scope>NUCLEOTIDE SEQUENCE [LARGE SCALE GENOMIC DNA]</scope>
    <source>
        <strain evidence="1 2">L348</strain>
    </source>
</reference>
<dbReference type="PATRIC" id="fig|1447256.3.peg.419"/>
<evidence type="ECO:0000313" key="1">
    <source>
        <dbReference type="EMBL" id="KLE01848.1"/>
    </source>
</evidence>
<comment type="caution">
    <text evidence="1">The sequence shown here is derived from an EMBL/GenBank/DDBJ whole genome shotgun (WGS) entry which is preliminary data.</text>
</comment>